<evidence type="ECO:0000256" key="11">
    <source>
        <dbReference type="PIRSR" id="PIRSR603912-52"/>
    </source>
</evidence>
<dbReference type="PRINTS" id="PR01152">
    <property type="entry name" value="PROTEASEAR2"/>
</dbReference>
<dbReference type="GO" id="GO:0035025">
    <property type="term" value="P:positive regulation of Rho protein signal transduction"/>
    <property type="evidence" value="ECO:0007669"/>
    <property type="project" value="TreeGrafter"/>
</dbReference>
<feature type="transmembrane region" description="Helical" evidence="13">
    <location>
        <begin position="163"/>
        <end position="185"/>
    </location>
</feature>
<evidence type="ECO:0000313" key="16">
    <source>
        <dbReference type="Proteomes" id="UP000261540"/>
    </source>
</evidence>
<evidence type="ECO:0000256" key="9">
    <source>
        <dbReference type="ARBA" id="ARBA00023180"/>
    </source>
</evidence>
<feature type="transmembrane region" description="Helical" evidence="13">
    <location>
        <begin position="219"/>
        <end position="244"/>
    </location>
</feature>
<dbReference type="InterPro" id="IPR002281">
    <property type="entry name" value="Pro_rcpt_2"/>
</dbReference>
<keyword evidence="16" id="KW-1185">Reference proteome</keyword>
<dbReference type="SUPFAM" id="SSF81321">
    <property type="entry name" value="Family A G protein-coupled receptor-like"/>
    <property type="match status" value="1"/>
</dbReference>
<dbReference type="GO" id="GO:0007596">
    <property type="term" value="P:blood coagulation"/>
    <property type="evidence" value="ECO:0007669"/>
    <property type="project" value="InterPro"/>
</dbReference>
<dbReference type="GeneTree" id="ENSGT01050000244840"/>
<evidence type="ECO:0000256" key="13">
    <source>
        <dbReference type="SAM" id="Phobius"/>
    </source>
</evidence>
<dbReference type="PRINTS" id="PR00237">
    <property type="entry name" value="GPCRRHODOPSN"/>
</dbReference>
<keyword evidence="7 11" id="KW-1015">Disulfide bond</keyword>
<evidence type="ECO:0000256" key="1">
    <source>
        <dbReference type="ARBA" id="ARBA00004651"/>
    </source>
</evidence>
<keyword evidence="8" id="KW-0675">Receptor</keyword>
<evidence type="ECO:0000313" key="15">
    <source>
        <dbReference type="Ensembl" id="ENSPKIP00000011920.1"/>
    </source>
</evidence>
<evidence type="ECO:0000259" key="14">
    <source>
        <dbReference type="PROSITE" id="PS50262"/>
    </source>
</evidence>
<dbReference type="Gene3D" id="1.20.1070.10">
    <property type="entry name" value="Rhodopsin 7-helix transmembrane proteins"/>
    <property type="match status" value="1"/>
</dbReference>
<dbReference type="GO" id="GO:0007200">
    <property type="term" value="P:phospholipase C-activating G protein-coupled receptor signaling pathway"/>
    <property type="evidence" value="ECO:0007669"/>
    <property type="project" value="TreeGrafter"/>
</dbReference>
<feature type="transmembrane region" description="Helical" evidence="13">
    <location>
        <begin position="288"/>
        <end position="310"/>
    </location>
</feature>
<feature type="transmembrane region" description="Helical" evidence="13">
    <location>
        <begin position="83"/>
        <end position="103"/>
    </location>
</feature>
<name>A0A3B3R1X8_9TELE</name>
<gene>
    <name evidence="15" type="primary">F2RL1</name>
</gene>
<dbReference type="InterPro" id="IPR017452">
    <property type="entry name" value="GPCR_Rhodpsn_7TM"/>
</dbReference>
<evidence type="ECO:0000256" key="10">
    <source>
        <dbReference type="ARBA" id="ARBA00023224"/>
    </source>
</evidence>
<evidence type="ECO:0000256" key="3">
    <source>
        <dbReference type="ARBA" id="ARBA00022692"/>
    </source>
</evidence>
<protein>
    <submittedName>
        <fullName evidence="15">Coagulation factor II (thrombin) receptor-like 1, tandem duplicate 2</fullName>
    </submittedName>
</protein>
<evidence type="ECO:0000256" key="6">
    <source>
        <dbReference type="ARBA" id="ARBA00023136"/>
    </source>
</evidence>
<dbReference type="STRING" id="1676925.ENSPKIP00000011920"/>
<keyword evidence="9" id="KW-0325">Glycoprotein</keyword>
<feature type="compositionally biased region" description="Low complexity" evidence="12">
    <location>
        <begin position="351"/>
        <end position="361"/>
    </location>
</feature>
<keyword evidence="6 13" id="KW-0472">Membrane</keyword>
<feature type="transmembrane region" description="Helical" evidence="13">
    <location>
        <begin position="264"/>
        <end position="282"/>
    </location>
</feature>
<comment type="subcellular location">
    <subcellularLocation>
        <location evidence="1">Cell membrane</location>
        <topology evidence="1">Multi-pass membrane protein</topology>
    </subcellularLocation>
</comment>
<evidence type="ECO:0000256" key="8">
    <source>
        <dbReference type="ARBA" id="ARBA00023170"/>
    </source>
</evidence>
<feature type="domain" description="G-protein coupled receptors family 1 profile" evidence="14">
    <location>
        <begin position="65"/>
        <end position="279"/>
    </location>
</feature>
<dbReference type="PANTHER" id="PTHR24232:SF106">
    <property type="entry name" value="COAGULATION FACTOR II (THROMBIN) RECEPTOR-LIKE 1 ISOFORM X1"/>
    <property type="match status" value="1"/>
</dbReference>
<keyword evidence="2" id="KW-1003">Cell membrane</keyword>
<dbReference type="AlphaFoldDB" id="A0A3B3R1X8"/>
<dbReference type="InterPro" id="IPR000276">
    <property type="entry name" value="GPCR_Rhodpsn"/>
</dbReference>
<keyword evidence="3 13" id="KW-0812">Transmembrane</keyword>
<feature type="region of interest" description="Disordered" evidence="12">
    <location>
        <begin position="341"/>
        <end position="361"/>
    </location>
</feature>
<keyword evidence="5" id="KW-0297">G-protein coupled receptor</keyword>
<dbReference type="InterPro" id="IPR003912">
    <property type="entry name" value="Protea_act_rcpt"/>
</dbReference>
<evidence type="ECO:0000256" key="2">
    <source>
        <dbReference type="ARBA" id="ARBA00022475"/>
    </source>
</evidence>
<accession>A0A3B3R1X8</accession>
<feature type="transmembrane region" description="Helical" evidence="13">
    <location>
        <begin position="45"/>
        <end position="74"/>
    </location>
</feature>
<proteinExistence type="predicted"/>
<keyword evidence="10" id="KW-0807">Transducer</keyword>
<feature type="transmembrane region" description="Helical" evidence="13">
    <location>
        <begin position="123"/>
        <end position="142"/>
    </location>
</feature>
<evidence type="ECO:0000256" key="4">
    <source>
        <dbReference type="ARBA" id="ARBA00022989"/>
    </source>
</evidence>
<sequence>MWGPNKLLSKLRLLLSFYSFAVHTNPKDEGRQEVSNVTAETLKSGLTTIFLPIVYIIVLAVGLPVNAMAIWVFIFRTKKKHPAAIYMANLALSDVLFVIWLPLKISYHLKGNNWVYGEELCKVLVGFFYGNMYCSILYIACLSVQRYWAVAYPLSQQKKHNHVACAISLAIWFVVCCSTTPLYLYDQTVSLQSLNITTCHDLNVIRDVQNPFQDIKYPYIYFSLMFGLMFLVPSLVIILAYICLIRKLGDSMYDTDIGRKRRKAVILSLIVMVTFVVCFQHHVTYPLWYISTLCLASLNSCVDPFIYYLISEEFRNHVKNTLICRSVRTVERMRVSFTPLKHSDKSNTDTSGSANTQSSSS</sequence>
<evidence type="ECO:0000256" key="5">
    <source>
        <dbReference type="ARBA" id="ARBA00023040"/>
    </source>
</evidence>
<dbReference type="PANTHER" id="PTHR24232">
    <property type="entry name" value="G-PROTEIN COUPLED RECEPTOR"/>
    <property type="match status" value="1"/>
</dbReference>
<dbReference type="PROSITE" id="PS50262">
    <property type="entry name" value="G_PROTEIN_RECEP_F1_2"/>
    <property type="match status" value="1"/>
</dbReference>
<reference evidence="15" key="2">
    <citation type="submission" date="2025-09" db="UniProtKB">
        <authorList>
            <consortium name="Ensembl"/>
        </authorList>
    </citation>
    <scope>IDENTIFICATION</scope>
</reference>
<reference evidence="15" key="1">
    <citation type="submission" date="2025-08" db="UniProtKB">
        <authorList>
            <consortium name="Ensembl"/>
        </authorList>
    </citation>
    <scope>IDENTIFICATION</scope>
</reference>
<dbReference type="PRINTS" id="PR01428">
    <property type="entry name" value="PROTEASEAR"/>
</dbReference>
<dbReference type="GO" id="GO:0015057">
    <property type="term" value="F:thrombin-activated receptor activity"/>
    <property type="evidence" value="ECO:0007669"/>
    <property type="project" value="InterPro"/>
</dbReference>
<dbReference type="GO" id="GO:0005886">
    <property type="term" value="C:plasma membrane"/>
    <property type="evidence" value="ECO:0007669"/>
    <property type="project" value="UniProtKB-SubCell"/>
</dbReference>
<feature type="disulfide bond" evidence="11">
    <location>
        <begin position="121"/>
        <end position="199"/>
    </location>
</feature>
<evidence type="ECO:0000256" key="7">
    <source>
        <dbReference type="ARBA" id="ARBA00023157"/>
    </source>
</evidence>
<evidence type="ECO:0000256" key="12">
    <source>
        <dbReference type="SAM" id="MobiDB-lite"/>
    </source>
</evidence>
<organism evidence="15 16">
    <name type="scientific">Paramormyrops kingsleyae</name>
    <dbReference type="NCBI Taxonomy" id="1676925"/>
    <lineage>
        <taxon>Eukaryota</taxon>
        <taxon>Metazoa</taxon>
        <taxon>Chordata</taxon>
        <taxon>Craniata</taxon>
        <taxon>Vertebrata</taxon>
        <taxon>Euteleostomi</taxon>
        <taxon>Actinopterygii</taxon>
        <taxon>Neopterygii</taxon>
        <taxon>Teleostei</taxon>
        <taxon>Osteoglossocephala</taxon>
        <taxon>Osteoglossomorpha</taxon>
        <taxon>Osteoglossiformes</taxon>
        <taxon>Mormyridae</taxon>
        <taxon>Paramormyrops</taxon>
    </lineage>
</organism>
<dbReference type="FunFam" id="1.20.1070.10:FF:000040">
    <property type="entry name" value="Coagulation factor 2 (thrombin) receptor"/>
    <property type="match status" value="1"/>
</dbReference>
<keyword evidence="4 13" id="KW-1133">Transmembrane helix</keyword>
<dbReference type="Ensembl" id="ENSPKIT00000023045.1">
    <property type="protein sequence ID" value="ENSPKIP00000011920.1"/>
    <property type="gene ID" value="ENSPKIG00000018335.1"/>
</dbReference>
<dbReference type="Pfam" id="PF00001">
    <property type="entry name" value="7tm_1"/>
    <property type="match status" value="1"/>
</dbReference>
<dbReference type="Proteomes" id="UP000261540">
    <property type="component" value="Unplaced"/>
</dbReference>